<gene>
    <name evidence="2" type="ORF">N0V93_000807</name>
</gene>
<dbReference type="OrthoDB" id="5293813at2759"/>
<proteinExistence type="predicted"/>
<reference evidence="2" key="1">
    <citation type="submission" date="2022-10" db="EMBL/GenBank/DDBJ databases">
        <title>Tapping the CABI collections for fungal endophytes: first genome assemblies for Collariella, Neodidymelliopsis, Ascochyta clinopodiicola, Didymella pomorum, Didymosphaeria variabile, Neocosmospora piperis and Neocucurbitaria cava.</title>
        <authorList>
            <person name="Hill R."/>
        </authorList>
    </citation>
    <scope>NUCLEOTIDE SEQUENCE</scope>
    <source>
        <strain evidence="2">IMI 355082</strain>
    </source>
</reference>
<sequence length="367" mass="38762">MHFSQLLYTATLAGLATALPQGFSAPTDDGFPNPNPAQLAAIQVVADGQLSNAPPPAKLADSSLTAFKLIAFNENFEVAFFSSLIDNITADATGFQLDAPDKQELLNVLKTVKAQEELHSLNARKTLQNFGAFAPQPCTYKFPTTDFRSALALASTFTAVVLGTLQDASQLLATNGDAGPVRGVASVIGQEGEQNGWYRSLLGYKPSEKPFLTTSVAPFAYSVLQNFVVSCPFDQTDKNLINITIFPTINVLSGEGGLNVLPQDQTLEFSADLTTAPAGWQNFQDDCEGLFVTYFTGQNLPVSEPVTEASFVGNVITFKANFPFSANVMQGLSIASLTTSGNFSGPGAVPAATLAAPGLIQVNDALS</sequence>
<keyword evidence="3" id="KW-1185">Reference proteome</keyword>
<comment type="caution">
    <text evidence="2">The sequence shown here is derived from an EMBL/GenBank/DDBJ whole genome shotgun (WGS) entry which is preliminary data.</text>
</comment>
<dbReference type="EMBL" id="JAPEVB010000001">
    <property type="protein sequence ID" value="KAJ4396586.1"/>
    <property type="molecule type" value="Genomic_DNA"/>
</dbReference>
<dbReference type="Proteomes" id="UP001140453">
    <property type="component" value="Unassembled WGS sequence"/>
</dbReference>
<feature type="chain" id="PRO_5040778426" description="Late sexual development protein" evidence="1">
    <location>
        <begin position="19"/>
        <end position="367"/>
    </location>
</feature>
<feature type="signal peptide" evidence="1">
    <location>
        <begin position="1"/>
        <end position="18"/>
    </location>
</feature>
<accession>A0A9W8Z2C2</accession>
<dbReference type="AlphaFoldDB" id="A0A9W8Z2C2"/>
<protein>
    <recommendedName>
        <fullName evidence="4">Late sexual development protein</fullName>
    </recommendedName>
</protein>
<evidence type="ECO:0008006" key="4">
    <source>
        <dbReference type="Google" id="ProtNLM"/>
    </source>
</evidence>
<evidence type="ECO:0000256" key="1">
    <source>
        <dbReference type="SAM" id="SignalP"/>
    </source>
</evidence>
<dbReference type="Pfam" id="PF13668">
    <property type="entry name" value="Ferritin_2"/>
    <property type="match status" value="1"/>
</dbReference>
<evidence type="ECO:0000313" key="3">
    <source>
        <dbReference type="Proteomes" id="UP001140453"/>
    </source>
</evidence>
<organism evidence="2 3">
    <name type="scientific">Gnomoniopsis smithogilvyi</name>
    <dbReference type="NCBI Taxonomy" id="1191159"/>
    <lineage>
        <taxon>Eukaryota</taxon>
        <taxon>Fungi</taxon>
        <taxon>Dikarya</taxon>
        <taxon>Ascomycota</taxon>
        <taxon>Pezizomycotina</taxon>
        <taxon>Sordariomycetes</taxon>
        <taxon>Sordariomycetidae</taxon>
        <taxon>Diaporthales</taxon>
        <taxon>Gnomoniaceae</taxon>
        <taxon>Gnomoniopsis</taxon>
    </lineage>
</organism>
<name>A0A9W8Z2C2_9PEZI</name>
<evidence type="ECO:0000313" key="2">
    <source>
        <dbReference type="EMBL" id="KAJ4396586.1"/>
    </source>
</evidence>
<keyword evidence="1" id="KW-0732">Signal</keyword>